<reference evidence="1" key="1">
    <citation type="submission" date="2020-05" db="EMBL/GenBank/DDBJ databases">
        <authorList>
            <person name="Chiriac C."/>
            <person name="Salcher M."/>
            <person name="Ghai R."/>
            <person name="Kavagutti S V."/>
        </authorList>
    </citation>
    <scope>NUCLEOTIDE SEQUENCE</scope>
</reference>
<evidence type="ECO:0000313" key="1">
    <source>
        <dbReference type="EMBL" id="CAB4343146.1"/>
    </source>
</evidence>
<proteinExistence type="predicted"/>
<dbReference type="EMBL" id="CAESAO010000056">
    <property type="protein sequence ID" value="CAB4343146.1"/>
    <property type="molecule type" value="Genomic_DNA"/>
</dbReference>
<name>A0A6J5ZP95_9ZZZZ</name>
<dbReference type="AlphaFoldDB" id="A0A6J5ZP95"/>
<accession>A0A6J5ZP95</accession>
<sequence length="373" mass="38507">MRRSKLAVLITAAALLAALSPAASGATDPGIWRLKTATTISFTYWQGISSVPGSADPALLFTGVAEGAYRTNSKLRQLVGNDAEIPAALTASVGYNHIGDGSFDQSEGGRFLLPLECYYPGAGGNTCKSGGFGVADPKTLAWRYYVKLDPAVIAKAMWVETSPDGKYAWTSSGDDLLAYRTSDISAKNAAPAGSAIKPARTLSGALKGLGGVSGAVFWRGKLLLAGQQGADFQINSIDTVSGAATIESQQTLSGESEGLDIVPVAGGLLQWQIMPVSSTGPASYGQPTLMSLLPTQTPALKLSARADGRKATIVTVTAGVGQPIPHAAVKLGSARGWSGRDGTVRLNVAMPKKRTTVTATLTGTRGGSLRLPR</sequence>
<dbReference type="EMBL" id="CAFBPX010000158">
    <property type="protein sequence ID" value="CAB5036130.1"/>
    <property type="molecule type" value="Genomic_DNA"/>
</dbReference>
<evidence type="ECO:0000313" key="2">
    <source>
        <dbReference type="EMBL" id="CAB5036130.1"/>
    </source>
</evidence>
<gene>
    <name evidence="1" type="ORF">UFOPK3522_00798</name>
    <name evidence="2" type="ORF">UFOPK4175_00892</name>
</gene>
<protein>
    <submittedName>
        <fullName evidence="1">Unannotated protein</fullName>
    </submittedName>
</protein>
<organism evidence="1">
    <name type="scientific">freshwater metagenome</name>
    <dbReference type="NCBI Taxonomy" id="449393"/>
    <lineage>
        <taxon>unclassified sequences</taxon>
        <taxon>metagenomes</taxon>
        <taxon>ecological metagenomes</taxon>
    </lineage>
</organism>